<name>A0A366F6X1_9HYPH</name>
<accession>A0A366F6X1</accession>
<evidence type="ECO:0000313" key="2">
    <source>
        <dbReference type="Proteomes" id="UP000253529"/>
    </source>
</evidence>
<keyword evidence="2" id="KW-1185">Reference proteome</keyword>
<dbReference type="EMBL" id="QNRK01000019">
    <property type="protein sequence ID" value="RBP10384.1"/>
    <property type="molecule type" value="Genomic_DNA"/>
</dbReference>
<organism evidence="1 2">
    <name type="scientific">Roseiarcus fermentans</name>
    <dbReference type="NCBI Taxonomy" id="1473586"/>
    <lineage>
        <taxon>Bacteria</taxon>
        <taxon>Pseudomonadati</taxon>
        <taxon>Pseudomonadota</taxon>
        <taxon>Alphaproteobacteria</taxon>
        <taxon>Hyphomicrobiales</taxon>
        <taxon>Roseiarcaceae</taxon>
        <taxon>Roseiarcus</taxon>
    </lineage>
</organism>
<reference evidence="1 2" key="1">
    <citation type="submission" date="2018-06" db="EMBL/GenBank/DDBJ databases">
        <title>Genomic Encyclopedia of Type Strains, Phase IV (KMG-IV): sequencing the most valuable type-strain genomes for metagenomic binning, comparative biology and taxonomic classification.</title>
        <authorList>
            <person name="Goeker M."/>
        </authorList>
    </citation>
    <scope>NUCLEOTIDE SEQUENCE [LARGE SCALE GENOMIC DNA]</scope>
    <source>
        <strain evidence="1 2">DSM 24875</strain>
    </source>
</reference>
<evidence type="ECO:0000313" key="1">
    <source>
        <dbReference type="EMBL" id="RBP10384.1"/>
    </source>
</evidence>
<dbReference type="AlphaFoldDB" id="A0A366F6X1"/>
<gene>
    <name evidence="1" type="ORF">DFR50_11955</name>
</gene>
<proteinExistence type="predicted"/>
<protein>
    <recommendedName>
        <fullName evidence="3">Response regulatory domain-containing protein</fullName>
    </recommendedName>
</protein>
<sequence length="48" mass="5534">MRERRPEFPLLFIPGYARAELPPGAEVIDKPFDLNTLARKVQTSLSRH</sequence>
<evidence type="ECO:0008006" key="3">
    <source>
        <dbReference type="Google" id="ProtNLM"/>
    </source>
</evidence>
<comment type="caution">
    <text evidence="1">The sequence shown here is derived from an EMBL/GenBank/DDBJ whole genome shotgun (WGS) entry which is preliminary data.</text>
</comment>
<dbReference type="Proteomes" id="UP000253529">
    <property type="component" value="Unassembled WGS sequence"/>
</dbReference>